<keyword evidence="4" id="KW-1185">Reference proteome</keyword>
<dbReference type="GO" id="GO:0042834">
    <property type="term" value="F:peptidoglycan binding"/>
    <property type="evidence" value="ECO:0007669"/>
    <property type="project" value="InterPro"/>
</dbReference>
<evidence type="ECO:0000313" key="4">
    <source>
        <dbReference type="Proteomes" id="UP001108027"/>
    </source>
</evidence>
<evidence type="ECO:0000256" key="1">
    <source>
        <dbReference type="SAM" id="MobiDB-lite"/>
    </source>
</evidence>
<evidence type="ECO:0000259" key="2">
    <source>
        <dbReference type="PROSITE" id="PS51724"/>
    </source>
</evidence>
<dbReference type="GO" id="GO:0030428">
    <property type="term" value="C:cell septum"/>
    <property type="evidence" value="ECO:0007669"/>
    <property type="project" value="TreeGrafter"/>
</dbReference>
<dbReference type="PROSITE" id="PS51724">
    <property type="entry name" value="SPOR"/>
    <property type="match status" value="1"/>
</dbReference>
<dbReference type="Pfam" id="PF05036">
    <property type="entry name" value="SPOR"/>
    <property type="match status" value="1"/>
</dbReference>
<feature type="domain" description="SPOR" evidence="2">
    <location>
        <begin position="136"/>
        <end position="216"/>
    </location>
</feature>
<dbReference type="PANTHER" id="PTHR38687">
    <property type="entry name" value="CELL DIVISION PROTEIN DEDD-RELATED"/>
    <property type="match status" value="1"/>
</dbReference>
<accession>A0A9Q3UJP0</accession>
<feature type="compositionally biased region" description="Basic and acidic residues" evidence="1">
    <location>
        <begin position="66"/>
        <end position="112"/>
    </location>
</feature>
<dbReference type="AlphaFoldDB" id="A0A9Q3UJP0"/>
<dbReference type="PANTHER" id="PTHR38687:SF1">
    <property type="entry name" value="CELL DIVISION PROTEIN DEDD"/>
    <property type="match status" value="1"/>
</dbReference>
<protein>
    <submittedName>
        <fullName evidence="3">SPOR domain-containing protein</fullName>
    </submittedName>
</protein>
<dbReference type="InterPro" id="IPR007730">
    <property type="entry name" value="SPOR-like_dom"/>
</dbReference>
<dbReference type="Proteomes" id="UP001108027">
    <property type="component" value="Unassembled WGS sequence"/>
</dbReference>
<dbReference type="RefSeq" id="WP_228233666.1">
    <property type="nucleotide sequence ID" value="NZ_ARXL01000106.1"/>
</dbReference>
<dbReference type="Gene3D" id="3.30.70.1070">
    <property type="entry name" value="Sporulation related repeat"/>
    <property type="match status" value="1"/>
</dbReference>
<dbReference type="InterPro" id="IPR052521">
    <property type="entry name" value="Cell_div_SPOR-domain"/>
</dbReference>
<organism evidence="3 4">
    <name type="scientific">Alloalcanivorax marinus</name>
    <dbReference type="NCBI Taxonomy" id="1177169"/>
    <lineage>
        <taxon>Bacteria</taxon>
        <taxon>Pseudomonadati</taxon>
        <taxon>Pseudomonadota</taxon>
        <taxon>Gammaproteobacteria</taxon>
        <taxon>Oceanospirillales</taxon>
        <taxon>Alcanivoracaceae</taxon>
        <taxon>Alloalcanivorax</taxon>
    </lineage>
</organism>
<sequence length="219" mass="23707">MHLKTRQRLIGLLLLLLLAAILAPLVLRTPDQVRVALDMSIPEPPAVNEPEVAPVVGEEETAATDRQIDEERQAVADAGERQLARAKEAPAEPDAARDDTKRAEEPEEEGAKDGAGPAVEPPARGDEPDPADATEDGPAPGFTVQVASFSDAANAEALVKRLRDGGYNAYHRTVRQDSNTWERVFVGPEIRRADADALRQRLADDKTFALDGLVRPFVP</sequence>
<dbReference type="GO" id="GO:0032506">
    <property type="term" value="P:cytokinetic process"/>
    <property type="evidence" value="ECO:0007669"/>
    <property type="project" value="TreeGrafter"/>
</dbReference>
<feature type="region of interest" description="Disordered" evidence="1">
    <location>
        <begin position="42"/>
        <end position="143"/>
    </location>
</feature>
<gene>
    <name evidence="3" type="ORF">LL252_07750</name>
</gene>
<comment type="caution">
    <text evidence="3">The sequence shown here is derived from an EMBL/GenBank/DDBJ whole genome shotgun (WGS) entry which is preliminary data.</text>
</comment>
<proteinExistence type="predicted"/>
<dbReference type="InterPro" id="IPR036680">
    <property type="entry name" value="SPOR-like_sf"/>
</dbReference>
<dbReference type="EMBL" id="JAJGNA010000007">
    <property type="protein sequence ID" value="MCC4308466.1"/>
    <property type="molecule type" value="Genomic_DNA"/>
</dbReference>
<dbReference type="SUPFAM" id="SSF110997">
    <property type="entry name" value="Sporulation related repeat"/>
    <property type="match status" value="1"/>
</dbReference>
<dbReference type="GO" id="GO:0032153">
    <property type="term" value="C:cell division site"/>
    <property type="evidence" value="ECO:0007669"/>
    <property type="project" value="TreeGrafter"/>
</dbReference>
<evidence type="ECO:0000313" key="3">
    <source>
        <dbReference type="EMBL" id="MCC4308466.1"/>
    </source>
</evidence>
<name>A0A9Q3UJP0_9GAMM</name>
<reference evidence="3" key="1">
    <citation type="submission" date="2021-10" db="EMBL/GenBank/DDBJ databases">
        <title>The diversity and Nitrogen Metabolism of Culturable Nitrate-Utilizing Bacteria Within the Oxygen Minimum Zone of the Changjiang (Yangtze River)Estuary.</title>
        <authorList>
            <person name="Zhang D."/>
            <person name="Zheng J."/>
            <person name="Liu S."/>
            <person name="He W."/>
        </authorList>
    </citation>
    <scope>NUCLEOTIDE SEQUENCE</scope>
    <source>
        <strain evidence="3">FXH-223</strain>
    </source>
</reference>